<dbReference type="PROSITE" id="PS50005">
    <property type="entry name" value="TPR"/>
    <property type="match status" value="1"/>
</dbReference>
<organism evidence="17 18">
    <name type="scientific">Triparma strigata</name>
    <dbReference type="NCBI Taxonomy" id="1606541"/>
    <lineage>
        <taxon>Eukaryota</taxon>
        <taxon>Sar</taxon>
        <taxon>Stramenopiles</taxon>
        <taxon>Ochrophyta</taxon>
        <taxon>Bolidophyceae</taxon>
        <taxon>Parmales</taxon>
        <taxon>Triparmaceae</taxon>
        <taxon>Triparma</taxon>
    </lineage>
</organism>
<keyword evidence="10" id="KW-0175">Coiled coil</keyword>
<keyword evidence="18" id="KW-1185">Reference proteome</keyword>
<evidence type="ECO:0000256" key="5">
    <source>
        <dbReference type="ARBA" id="ARBA00022723"/>
    </source>
</evidence>
<dbReference type="Gene3D" id="1.25.40.10">
    <property type="entry name" value="Tetratricopeptide repeat domain"/>
    <property type="match status" value="1"/>
</dbReference>
<protein>
    <submittedName>
        <fullName evidence="17">Uncharacterized protein</fullName>
    </submittedName>
</protein>
<keyword evidence="5" id="KW-0479">Metal-binding</keyword>
<dbReference type="GO" id="GO:0019894">
    <property type="term" value="F:kinesin binding"/>
    <property type="evidence" value="ECO:0007669"/>
    <property type="project" value="TreeGrafter"/>
</dbReference>
<dbReference type="InterPro" id="IPR002151">
    <property type="entry name" value="Kinesin_light"/>
</dbReference>
<gene>
    <name evidence="17" type="ORF">TrST_g2970</name>
</gene>
<keyword evidence="12" id="KW-0206">Cytoskeleton</keyword>
<keyword evidence="4" id="KW-0493">Microtubule</keyword>
<evidence type="ECO:0000259" key="15">
    <source>
        <dbReference type="PROSITE" id="PS50089"/>
    </source>
</evidence>
<dbReference type="GO" id="GO:0005874">
    <property type="term" value="C:microtubule"/>
    <property type="evidence" value="ECO:0007669"/>
    <property type="project" value="UniProtKB-KW"/>
</dbReference>
<comment type="similarity">
    <text evidence="2">Belongs to the kinesin light chain family.</text>
</comment>
<dbReference type="EMBL" id="BRXY01000060">
    <property type="protein sequence ID" value="GMH59631.1"/>
    <property type="molecule type" value="Genomic_DNA"/>
</dbReference>
<dbReference type="GO" id="GO:0005871">
    <property type="term" value="C:kinesin complex"/>
    <property type="evidence" value="ECO:0007669"/>
    <property type="project" value="InterPro"/>
</dbReference>
<dbReference type="PROSITE" id="PS50089">
    <property type="entry name" value="ZF_RING_2"/>
    <property type="match status" value="1"/>
</dbReference>
<dbReference type="GO" id="GO:0005737">
    <property type="term" value="C:cytoplasm"/>
    <property type="evidence" value="ECO:0007669"/>
    <property type="project" value="TreeGrafter"/>
</dbReference>
<comment type="caution">
    <text evidence="17">The sequence shown here is derived from an EMBL/GenBank/DDBJ whole genome shotgun (WGS) entry which is preliminary data.</text>
</comment>
<comment type="subcellular location">
    <subcellularLocation>
        <location evidence="1">Cytoplasm</location>
        <location evidence="1">Cytoskeleton</location>
    </subcellularLocation>
</comment>
<evidence type="ECO:0000256" key="11">
    <source>
        <dbReference type="ARBA" id="ARBA00023175"/>
    </source>
</evidence>
<dbReference type="AlphaFoldDB" id="A0A9W6ZU73"/>
<dbReference type="SUPFAM" id="SSF48452">
    <property type="entry name" value="TPR-like"/>
    <property type="match status" value="1"/>
</dbReference>
<keyword evidence="8 14" id="KW-0802">TPR repeat</keyword>
<dbReference type="SUPFAM" id="SSF144232">
    <property type="entry name" value="HIT/MYND zinc finger-like"/>
    <property type="match status" value="1"/>
</dbReference>
<evidence type="ECO:0000256" key="7">
    <source>
        <dbReference type="ARBA" id="ARBA00022771"/>
    </source>
</evidence>
<dbReference type="InterPro" id="IPR001841">
    <property type="entry name" value="Znf_RING"/>
</dbReference>
<evidence type="ECO:0000256" key="13">
    <source>
        <dbReference type="PROSITE-ProRule" id="PRU00134"/>
    </source>
</evidence>
<evidence type="ECO:0000256" key="12">
    <source>
        <dbReference type="ARBA" id="ARBA00023212"/>
    </source>
</evidence>
<feature type="repeat" description="TPR" evidence="14">
    <location>
        <begin position="330"/>
        <end position="363"/>
    </location>
</feature>
<sequence>MKSCYMVCAMFGCTNVGTKICSTCLSVKYCSEKCQKQHWKYHKKVCSPPIQKLSAPVPPQPSIPLKVDEVDDSDKCIICMDRVVNVKFKGCSHSMTCRECTDETIRRGLPCPLCRKPISGYEVGKFIDSIGAHGLWPTSLKNLTQLASGEGFNEYFRGLFVGNEAPYLRWKAVFDVLELVGVGAEGGGESLEQMKKKKADPRKLEVLDACFALGSAYNQVRDEDCRQYFKRAKEGYEEQLGPDSEKALKVTYRLTCVTCSSDGKLIYKLRALVERMMGALGEENVVTLDTLNTLGNRQQDNGEPEEARKVYESCLAGREKVLGEDHKDTLGTVNNSGLVYDDLKDYEKALECYERALKGREKTLGKTHPETLSTVMNIAGVYIKGLKDYGKAEELDQRAFEGYEAQLGKDHGDMKRCAMNLAICFAMTGEKLKLRKIMNEYPHIMVDKPELVELLDKILEKQEHDRQYQLLIAGLEEELGLSDSD</sequence>
<evidence type="ECO:0000256" key="8">
    <source>
        <dbReference type="ARBA" id="ARBA00022803"/>
    </source>
</evidence>
<dbReference type="PANTHER" id="PTHR45783:SF3">
    <property type="entry name" value="KINESIN LIGHT CHAIN"/>
    <property type="match status" value="1"/>
</dbReference>
<dbReference type="OrthoDB" id="496827at2759"/>
<dbReference type="InterPro" id="IPR019734">
    <property type="entry name" value="TPR_rpt"/>
</dbReference>
<keyword evidence="3" id="KW-0963">Cytoplasm</keyword>
<dbReference type="Pfam" id="PF13920">
    <property type="entry name" value="zf-C3HC4_3"/>
    <property type="match status" value="1"/>
</dbReference>
<evidence type="ECO:0000313" key="18">
    <source>
        <dbReference type="Proteomes" id="UP001165085"/>
    </source>
</evidence>
<evidence type="ECO:0000256" key="9">
    <source>
        <dbReference type="ARBA" id="ARBA00022833"/>
    </source>
</evidence>
<feature type="domain" description="MYND-type" evidence="16">
    <location>
        <begin position="8"/>
        <end position="46"/>
    </location>
</feature>
<dbReference type="PANTHER" id="PTHR45783">
    <property type="entry name" value="KINESIN LIGHT CHAIN"/>
    <property type="match status" value="1"/>
</dbReference>
<dbReference type="Pfam" id="PF13424">
    <property type="entry name" value="TPR_12"/>
    <property type="match status" value="2"/>
</dbReference>
<dbReference type="Gene3D" id="6.10.140.2220">
    <property type="match status" value="1"/>
</dbReference>
<dbReference type="InterPro" id="IPR013083">
    <property type="entry name" value="Znf_RING/FYVE/PHD"/>
</dbReference>
<dbReference type="InterPro" id="IPR011990">
    <property type="entry name" value="TPR-like_helical_dom_sf"/>
</dbReference>
<evidence type="ECO:0000256" key="14">
    <source>
        <dbReference type="PROSITE-ProRule" id="PRU00339"/>
    </source>
</evidence>
<evidence type="ECO:0000256" key="6">
    <source>
        <dbReference type="ARBA" id="ARBA00022737"/>
    </source>
</evidence>
<evidence type="ECO:0000256" key="3">
    <source>
        <dbReference type="ARBA" id="ARBA00022490"/>
    </source>
</evidence>
<dbReference type="Gene3D" id="3.30.40.10">
    <property type="entry name" value="Zinc/RING finger domain, C3HC4 (zinc finger)"/>
    <property type="match status" value="1"/>
</dbReference>
<evidence type="ECO:0000256" key="4">
    <source>
        <dbReference type="ARBA" id="ARBA00022701"/>
    </source>
</evidence>
<evidence type="ECO:0000256" key="10">
    <source>
        <dbReference type="ARBA" id="ARBA00023054"/>
    </source>
</evidence>
<evidence type="ECO:0000259" key="16">
    <source>
        <dbReference type="PROSITE" id="PS50865"/>
    </source>
</evidence>
<dbReference type="Pfam" id="PF01753">
    <property type="entry name" value="zf-MYND"/>
    <property type="match status" value="1"/>
</dbReference>
<evidence type="ECO:0000313" key="17">
    <source>
        <dbReference type="EMBL" id="GMH59631.1"/>
    </source>
</evidence>
<dbReference type="GO" id="GO:0007018">
    <property type="term" value="P:microtubule-based movement"/>
    <property type="evidence" value="ECO:0007669"/>
    <property type="project" value="TreeGrafter"/>
</dbReference>
<name>A0A9W6ZU73_9STRA</name>
<keyword evidence="7 13" id="KW-0863">Zinc-finger</keyword>
<feature type="domain" description="RING-type" evidence="15">
    <location>
        <begin position="76"/>
        <end position="115"/>
    </location>
</feature>
<dbReference type="PROSITE" id="PS50865">
    <property type="entry name" value="ZF_MYND_2"/>
    <property type="match status" value="1"/>
</dbReference>
<dbReference type="Proteomes" id="UP001165085">
    <property type="component" value="Unassembled WGS sequence"/>
</dbReference>
<proteinExistence type="inferred from homology"/>
<accession>A0A9W6ZU73</accession>
<keyword evidence="6" id="KW-0677">Repeat</keyword>
<evidence type="ECO:0000256" key="1">
    <source>
        <dbReference type="ARBA" id="ARBA00004245"/>
    </source>
</evidence>
<keyword evidence="11" id="KW-0505">Motor protein</keyword>
<evidence type="ECO:0000256" key="2">
    <source>
        <dbReference type="ARBA" id="ARBA00009622"/>
    </source>
</evidence>
<dbReference type="InterPro" id="IPR002893">
    <property type="entry name" value="Znf_MYND"/>
</dbReference>
<keyword evidence="9" id="KW-0862">Zinc</keyword>
<dbReference type="GO" id="GO:0008270">
    <property type="term" value="F:zinc ion binding"/>
    <property type="evidence" value="ECO:0007669"/>
    <property type="project" value="UniProtKB-KW"/>
</dbReference>
<reference evidence="18" key="1">
    <citation type="journal article" date="2023" name="Commun. Biol.">
        <title>Genome analysis of Parmales, the sister group of diatoms, reveals the evolutionary specialization of diatoms from phago-mixotrophs to photoautotrophs.</title>
        <authorList>
            <person name="Ban H."/>
            <person name="Sato S."/>
            <person name="Yoshikawa S."/>
            <person name="Yamada K."/>
            <person name="Nakamura Y."/>
            <person name="Ichinomiya M."/>
            <person name="Sato N."/>
            <person name="Blanc-Mathieu R."/>
            <person name="Endo H."/>
            <person name="Kuwata A."/>
            <person name="Ogata H."/>
        </authorList>
    </citation>
    <scope>NUCLEOTIDE SEQUENCE [LARGE SCALE GENOMIC DNA]</scope>
    <source>
        <strain evidence="18">NIES 3701</strain>
    </source>
</reference>
<dbReference type="SUPFAM" id="SSF57850">
    <property type="entry name" value="RING/U-box"/>
    <property type="match status" value="1"/>
</dbReference>